<dbReference type="InterPro" id="IPR012910">
    <property type="entry name" value="Plug_dom"/>
</dbReference>
<dbReference type="Gene3D" id="2.170.130.10">
    <property type="entry name" value="TonB-dependent receptor, plug domain"/>
    <property type="match status" value="1"/>
</dbReference>
<proteinExistence type="inferred from homology"/>
<feature type="domain" description="TonB-dependent receptor plug" evidence="8">
    <location>
        <begin position="228"/>
        <end position="353"/>
    </location>
</feature>
<accession>A0ABT8KY83</accession>
<dbReference type="RefSeq" id="WP_346755742.1">
    <property type="nucleotide sequence ID" value="NZ_JAUJEB010000001.1"/>
</dbReference>
<dbReference type="PROSITE" id="PS52016">
    <property type="entry name" value="TONB_DEPENDENT_REC_3"/>
    <property type="match status" value="1"/>
</dbReference>
<dbReference type="Gene3D" id="2.40.170.20">
    <property type="entry name" value="TonB-dependent receptor, beta-barrel domain"/>
    <property type="match status" value="1"/>
</dbReference>
<organism evidence="9 10">
    <name type="scientific">Agaribacillus aureus</name>
    <dbReference type="NCBI Taxonomy" id="3051825"/>
    <lineage>
        <taxon>Bacteria</taxon>
        <taxon>Pseudomonadati</taxon>
        <taxon>Bacteroidota</taxon>
        <taxon>Cytophagia</taxon>
        <taxon>Cytophagales</taxon>
        <taxon>Splendidivirgaceae</taxon>
        <taxon>Agaribacillus</taxon>
    </lineage>
</organism>
<dbReference type="Pfam" id="PF07715">
    <property type="entry name" value="Plug"/>
    <property type="match status" value="1"/>
</dbReference>
<dbReference type="InterPro" id="IPR023996">
    <property type="entry name" value="TonB-dep_OMP_SusC/RagA"/>
</dbReference>
<dbReference type="InterPro" id="IPR023997">
    <property type="entry name" value="TonB-dep_OMP_SusC/RagA_CS"/>
</dbReference>
<sequence length="1170" mass="127933">MKNNLLRLIMIISKQMLYAIILICLGQSLLFANEISGQSVHKVHISIDTKKASLPEIFGEIENKTKFTFTYGDDVKAIKTKLSLDYKKATVAAILKDIAQKTGVEFLQVNKTITVKGNQKAIKKINGNLRSEHKPDKIITGTVTDENGNELPGVNVFIKDTSMGVVTDINGNYRLNVPDDATILVFSYVGYLTGEVEIAGRTTVDFTLIADISTLSEIVVIGYGTQKKSDLTGAVSTVKTDNLPVATTTSIEQLLSAQAPGVQVTQNSAQPGGGVDIVIRGRPSVRAGNSPLFVIDGFPVTGGGVEPGSSQQFSNAGNRSPLNDINPNDIASIEILKDASATAIYGARAANGVILVTTKRGKSGTPKVEYSGSYSIQEVKEIPDIMNATEYTRFVRDIQIDRVLRGVDANADGQTVTYAPYSGVQAPSDLVSRLDAAGLLRYTQEDIASIGEGTNFYDLLTQKGFVNQHNISVSGGNDKTRYLTSFNYFDQEGVIKTSELTRYSLRFNLDQEINDRLSLGLSATASQVRNRNLPLGGAFNERAAPLVAALSFSPDVPAFDENGIGGYGQHIIGPQIWQNPLGLALENTDNTTTNRVLVNAFATVNIIEGLSATTRFGIDRATGERDAYLPTTTLVGSQRGGVAEKRFRAKEDYLLNFVVNYSKTFDKHLVSALAGYEYQQFNESQFGSSNNSFISDGLLFNALGQGTGTPVVFSEKFQDEIASYFGRINYNYDERYLLTFTIRRDGSPKFGENNRWGTFPSVSAKWRIVNEGFFPSTNDVLTDLGLRVGYGQTGNSNIGANAQAVFQANTGFIFGAGGDQSFNTGVRQTQLANPDLTWETTTELNIGLDFGLFNSRLQGTFEFFTKEVSDLLATRDLAAFLPINSVAANIGVTESKGWELSLNSVNIDNGNFKWTTTFNISRFRDKWKQRDPNNIIRVHLKEDDFIRPIYTHEVVGILQVGEEAPDAQPALEPGQLILRDWNGIDTEGNLTGQPDGLITDADLVFQGTQDPGYVYGIGNTLSYKGFELNFFFQGMADRLRENELRNDYAGFNGPGFLTPVVHGPGALREASNSWTPDNPDTYLPTASFTSTGNVGDLFIEKASFLRLRNVTLGYTLPQDLTQKVFQKARVFIDLQNVLVITDYTGIDPEFDNAGAFPNQQSYTLGVNLTF</sequence>
<dbReference type="Pfam" id="PF13715">
    <property type="entry name" value="CarbopepD_reg_2"/>
    <property type="match status" value="1"/>
</dbReference>
<evidence type="ECO:0000259" key="8">
    <source>
        <dbReference type="Pfam" id="PF07715"/>
    </source>
</evidence>
<keyword evidence="9" id="KW-0675">Receptor</keyword>
<evidence type="ECO:0000256" key="5">
    <source>
        <dbReference type="ARBA" id="ARBA00023136"/>
    </source>
</evidence>
<dbReference type="SUPFAM" id="SSF49464">
    <property type="entry name" value="Carboxypeptidase regulatory domain-like"/>
    <property type="match status" value="1"/>
</dbReference>
<keyword evidence="2 7" id="KW-0813">Transport</keyword>
<dbReference type="InterPro" id="IPR036942">
    <property type="entry name" value="Beta-barrel_TonB_sf"/>
</dbReference>
<reference evidence="9" key="1">
    <citation type="submission" date="2023-06" db="EMBL/GenBank/DDBJ databases">
        <title>Genomic of Agaribacillus aureum.</title>
        <authorList>
            <person name="Wang G."/>
        </authorList>
    </citation>
    <scope>NUCLEOTIDE SEQUENCE</scope>
    <source>
        <strain evidence="9">BMA12</strain>
    </source>
</reference>
<evidence type="ECO:0000256" key="2">
    <source>
        <dbReference type="ARBA" id="ARBA00022448"/>
    </source>
</evidence>
<gene>
    <name evidence="9" type="ORF">QQ020_00015</name>
</gene>
<dbReference type="NCBIfam" id="TIGR04057">
    <property type="entry name" value="SusC_RagA_signa"/>
    <property type="match status" value="1"/>
</dbReference>
<dbReference type="InterPro" id="IPR039426">
    <property type="entry name" value="TonB-dep_rcpt-like"/>
</dbReference>
<dbReference type="SUPFAM" id="SSF56935">
    <property type="entry name" value="Porins"/>
    <property type="match status" value="1"/>
</dbReference>
<evidence type="ECO:0000313" key="10">
    <source>
        <dbReference type="Proteomes" id="UP001172083"/>
    </source>
</evidence>
<keyword evidence="5 7" id="KW-0472">Membrane</keyword>
<dbReference type="InterPro" id="IPR037066">
    <property type="entry name" value="Plug_dom_sf"/>
</dbReference>
<dbReference type="NCBIfam" id="TIGR04056">
    <property type="entry name" value="OMP_RagA_SusC"/>
    <property type="match status" value="1"/>
</dbReference>
<keyword evidence="6 7" id="KW-0998">Cell outer membrane</keyword>
<dbReference type="Proteomes" id="UP001172083">
    <property type="component" value="Unassembled WGS sequence"/>
</dbReference>
<dbReference type="EMBL" id="JAUJEB010000001">
    <property type="protein sequence ID" value="MDN5210398.1"/>
    <property type="molecule type" value="Genomic_DNA"/>
</dbReference>
<comment type="subcellular location">
    <subcellularLocation>
        <location evidence="1 7">Cell outer membrane</location>
        <topology evidence="1 7">Multi-pass membrane protein</topology>
    </subcellularLocation>
</comment>
<comment type="similarity">
    <text evidence="7">Belongs to the TonB-dependent receptor family.</text>
</comment>
<comment type="caution">
    <text evidence="9">The sequence shown here is derived from an EMBL/GenBank/DDBJ whole genome shotgun (WGS) entry which is preliminary data.</text>
</comment>
<evidence type="ECO:0000256" key="1">
    <source>
        <dbReference type="ARBA" id="ARBA00004571"/>
    </source>
</evidence>
<protein>
    <submittedName>
        <fullName evidence="9">TonB-dependent receptor</fullName>
    </submittedName>
</protein>
<evidence type="ECO:0000256" key="4">
    <source>
        <dbReference type="ARBA" id="ARBA00022692"/>
    </source>
</evidence>
<evidence type="ECO:0000256" key="3">
    <source>
        <dbReference type="ARBA" id="ARBA00022452"/>
    </source>
</evidence>
<dbReference type="Gene3D" id="2.60.40.1120">
    <property type="entry name" value="Carboxypeptidase-like, regulatory domain"/>
    <property type="match status" value="1"/>
</dbReference>
<keyword evidence="4 7" id="KW-0812">Transmembrane</keyword>
<evidence type="ECO:0000256" key="6">
    <source>
        <dbReference type="ARBA" id="ARBA00023237"/>
    </source>
</evidence>
<dbReference type="InterPro" id="IPR008969">
    <property type="entry name" value="CarboxyPept-like_regulatory"/>
</dbReference>
<keyword evidence="3 7" id="KW-1134">Transmembrane beta strand</keyword>
<keyword evidence="10" id="KW-1185">Reference proteome</keyword>
<evidence type="ECO:0000313" key="9">
    <source>
        <dbReference type="EMBL" id="MDN5210398.1"/>
    </source>
</evidence>
<evidence type="ECO:0000256" key="7">
    <source>
        <dbReference type="PROSITE-ProRule" id="PRU01360"/>
    </source>
</evidence>
<name>A0ABT8KY83_9BACT</name>